<comment type="catalytic activity">
    <reaction evidence="8">
        <text>L-tyrosyl-[protein] + UTP = O-(5'-uridylyl)-L-tyrosyl-[protein] + diphosphate</text>
        <dbReference type="Rhea" id="RHEA:83887"/>
        <dbReference type="Rhea" id="RHEA-COMP:10136"/>
        <dbReference type="Rhea" id="RHEA-COMP:20238"/>
        <dbReference type="ChEBI" id="CHEBI:33019"/>
        <dbReference type="ChEBI" id="CHEBI:46398"/>
        <dbReference type="ChEBI" id="CHEBI:46858"/>
        <dbReference type="ChEBI" id="CHEBI:90602"/>
    </reaction>
</comment>
<reference evidence="10 11" key="1">
    <citation type="submission" date="2020-05" db="EMBL/GenBank/DDBJ databases">
        <title>Genomic Encyclopedia of Type Strains, Phase IV (KMG-V): Genome sequencing to study the core and pangenomes of soil and plant-associated prokaryotes.</title>
        <authorList>
            <person name="Whitman W."/>
        </authorList>
    </citation>
    <scope>NUCLEOTIDE SEQUENCE [LARGE SCALE GENOMIC DNA]</scope>
    <source>
        <strain evidence="10 11">C29</strain>
    </source>
</reference>
<evidence type="ECO:0000256" key="3">
    <source>
        <dbReference type="ARBA" id="ARBA00022695"/>
    </source>
</evidence>
<dbReference type="HAMAP" id="MF_00692">
    <property type="entry name" value="SelO"/>
    <property type="match status" value="1"/>
</dbReference>
<feature type="compositionally biased region" description="Basic and acidic residues" evidence="9">
    <location>
        <begin position="488"/>
        <end position="499"/>
    </location>
</feature>
<keyword evidence="7 8" id="KW-0460">Magnesium</keyword>
<accession>A0ABX2G6Q7</accession>
<keyword evidence="2 8" id="KW-0808">Transferase</keyword>
<feature type="binding site" evidence="8">
    <location>
        <position position="124"/>
    </location>
    <ligand>
        <name>ATP</name>
        <dbReference type="ChEBI" id="CHEBI:30616"/>
    </ligand>
</feature>
<keyword evidence="5 8" id="KW-0547">Nucleotide-binding</keyword>
<feature type="active site" description="Proton acceptor" evidence="8">
    <location>
        <position position="259"/>
    </location>
</feature>
<dbReference type="PANTHER" id="PTHR12153">
    <property type="entry name" value="SELENOPROTEIN O"/>
    <property type="match status" value="1"/>
</dbReference>
<keyword evidence="6 8" id="KW-0067">ATP-binding</keyword>
<dbReference type="Pfam" id="PF02696">
    <property type="entry name" value="SelO"/>
    <property type="match status" value="1"/>
</dbReference>
<feature type="binding site" evidence="8">
    <location>
        <position position="269"/>
    </location>
    <ligand>
        <name>ATP</name>
        <dbReference type="ChEBI" id="CHEBI:30616"/>
    </ligand>
</feature>
<keyword evidence="11" id="KW-1185">Reference proteome</keyword>
<comment type="cofactor">
    <cofactor evidence="8">
        <name>Mg(2+)</name>
        <dbReference type="ChEBI" id="CHEBI:18420"/>
    </cofactor>
    <cofactor evidence="8">
        <name>Mn(2+)</name>
        <dbReference type="ChEBI" id="CHEBI:29035"/>
    </cofactor>
</comment>
<comment type="catalytic activity">
    <reaction evidence="8">
        <text>L-threonyl-[protein] + ATP = 3-O-(5'-adenylyl)-L-threonyl-[protein] + diphosphate</text>
        <dbReference type="Rhea" id="RHEA:54292"/>
        <dbReference type="Rhea" id="RHEA-COMP:11060"/>
        <dbReference type="Rhea" id="RHEA-COMP:13847"/>
        <dbReference type="ChEBI" id="CHEBI:30013"/>
        <dbReference type="ChEBI" id="CHEBI:30616"/>
        <dbReference type="ChEBI" id="CHEBI:33019"/>
        <dbReference type="ChEBI" id="CHEBI:138113"/>
        <dbReference type="EC" id="2.7.7.108"/>
    </reaction>
</comment>
<evidence type="ECO:0000256" key="4">
    <source>
        <dbReference type="ARBA" id="ARBA00022723"/>
    </source>
</evidence>
<evidence type="ECO:0000256" key="8">
    <source>
        <dbReference type="HAMAP-Rule" id="MF_00692"/>
    </source>
</evidence>
<dbReference type="RefSeq" id="WP_173806695.1">
    <property type="nucleotide sequence ID" value="NZ_JABSNM010000018.1"/>
</dbReference>
<comment type="catalytic activity">
    <reaction evidence="8">
        <text>L-seryl-[protein] + UTP = O-(5'-uridylyl)-L-seryl-[protein] + diphosphate</text>
        <dbReference type="Rhea" id="RHEA:64604"/>
        <dbReference type="Rhea" id="RHEA-COMP:9863"/>
        <dbReference type="Rhea" id="RHEA-COMP:16635"/>
        <dbReference type="ChEBI" id="CHEBI:29999"/>
        <dbReference type="ChEBI" id="CHEBI:33019"/>
        <dbReference type="ChEBI" id="CHEBI:46398"/>
        <dbReference type="ChEBI" id="CHEBI:156051"/>
    </reaction>
</comment>
<feature type="binding site" evidence="8">
    <location>
        <position position="87"/>
    </location>
    <ligand>
        <name>ATP</name>
        <dbReference type="ChEBI" id="CHEBI:30616"/>
    </ligand>
</feature>
<evidence type="ECO:0000256" key="5">
    <source>
        <dbReference type="ARBA" id="ARBA00022741"/>
    </source>
</evidence>
<feature type="binding site" evidence="8">
    <location>
        <position position="89"/>
    </location>
    <ligand>
        <name>ATP</name>
        <dbReference type="ChEBI" id="CHEBI:30616"/>
    </ligand>
</feature>
<feature type="region of interest" description="Disordered" evidence="9">
    <location>
        <begin position="488"/>
        <end position="513"/>
    </location>
</feature>
<keyword evidence="4 8" id="KW-0479">Metal-binding</keyword>
<comment type="function">
    <text evidence="8">Nucleotidyltransferase involved in the post-translational modification of proteins. It can catalyze the addition of adenosine monophosphate (AMP) or uridine monophosphate (UMP) to a protein, resulting in modifications known as AMPylation and UMPylation.</text>
</comment>
<evidence type="ECO:0000256" key="1">
    <source>
        <dbReference type="ARBA" id="ARBA00009747"/>
    </source>
</evidence>
<dbReference type="InterPro" id="IPR003846">
    <property type="entry name" value="SelO"/>
</dbReference>
<feature type="binding site" evidence="8">
    <location>
        <position position="182"/>
    </location>
    <ligand>
        <name>ATP</name>
        <dbReference type="ChEBI" id="CHEBI:30616"/>
    </ligand>
</feature>
<name>A0ABX2G6Q7_9BURK</name>
<feature type="binding site" evidence="8">
    <location>
        <position position="111"/>
    </location>
    <ligand>
        <name>ATP</name>
        <dbReference type="ChEBI" id="CHEBI:30616"/>
    </ligand>
</feature>
<feature type="binding site" evidence="8">
    <location>
        <position position="269"/>
    </location>
    <ligand>
        <name>Mg(2+)</name>
        <dbReference type="ChEBI" id="CHEBI:18420"/>
    </ligand>
</feature>
<dbReference type="PANTHER" id="PTHR12153:SF15">
    <property type="entry name" value="PROTEIN ADENYLYLTRANSFERASE SELO, MITOCHONDRIAL"/>
    <property type="match status" value="1"/>
</dbReference>
<keyword evidence="3 8" id="KW-0548">Nucleotidyltransferase</keyword>
<evidence type="ECO:0000313" key="11">
    <source>
        <dbReference type="Proteomes" id="UP001516061"/>
    </source>
</evidence>
<keyword evidence="8" id="KW-0464">Manganese</keyword>
<feature type="binding site" evidence="8">
    <location>
        <position position="175"/>
    </location>
    <ligand>
        <name>ATP</name>
        <dbReference type="ChEBI" id="CHEBI:30616"/>
    </ligand>
</feature>
<feature type="binding site" evidence="8">
    <location>
        <position position="123"/>
    </location>
    <ligand>
        <name>ATP</name>
        <dbReference type="ChEBI" id="CHEBI:30616"/>
    </ligand>
</feature>
<dbReference type="Proteomes" id="UP001516061">
    <property type="component" value="Unassembled WGS sequence"/>
</dbReference>
<feature type="binding site" evidence="8">
    <location>
        <position position="260"/>
    </location>
    <ligand>
        <name>Mg(2+)</name>
        <dbReference type="ChEBI" id="CHEBI:18420"/>
    </ligand>
</feature>
<dbReference type="EC" id="2.7.7.108" evidence="8"/>
<proteinExistence type="inferred from homology"/>
<evidence type="ECO:0000256" key="7">
    <source>
        <dbReference type="ARBA" id="ARBA00022842"/>
    </source>
</evidence>
<comment type="catalytic activity">
    <reaction evidence="8">
        <text>L-histidyl-[protein] + UTP = N(tele)-(5'-uridylyl)-L-histidyl-[protein] + diphosphate</text>
        <dbReference type="Rhea" id="RHEA:83891"/>
        <dbReference type="Rhea" id="RHEA-COMP:9745"/>
        <dbReference type="Rhea" id="RHEA-COMP:20239"/>
        <dbReference type="ChEBI" id="CHEBI:29979"/>
        <dbReference type="ChEBI" id="CHEBI:33019"/>
        <dbReference type="ChEBI" id="CHEBI:46398"/>
        <dbReference type="ChEBI" id="CHEBI:233474"/>
    </reaction>
</comment>
<sequence length="513" mass="54754">MAHAEPLLPAGLVQPAVPLPLPAPRWLWANAPLAAVLGLERLGWPGGEHGAFAQALAGAAPWPGGLESPQASAYAGHQFGRFSARLGDGRVMTVAVLDAPAAGGRIELQLKGAGPTPFARGHDGRAVLRSALREALACEALHGLGVPTTRALALLASPLQVERDGVAEPVAVLARSAPDFTRFGHFEFLARSDAAGLEAPERIAALQALADRMIERHHPALAGRPERHAAWLHALARRHAELVARWQVLGFCHGVLNTDNCSVLGLTLDYGPFGFLERFRPEHVCNASDTEGRYRWSAQPAVMRWNLQRLLQACAPLLGATPPAREAAGAAIEASFDRALAQALRRGWAARLGLRAAADETPRQVAQRDDLVLRALALLQRSRADFTLSWCALADAMQAGERLERLPPAHPGAAPPPDPDGLLREALLAWQADWQALAAAQGGPDRALLERSNPRVVLRNALAQTAIDAATAGDVAPLQRLMTRLARPFERDRDDERDFGPAQAAAPEIGCSA</sequence>
<dbReference type="EC" id="2.7.7.-" evidence="8"/>
<comment type="caution">
    <text evidence="10">The sequence shown here is derived from an EMBL/GenBank/DDBJ whole genome shotgun (WGS) entry which is preliminary data.</text>
</comment>
<evidence type="ECO:0000313" key="10">
    <source>
        <dbReference type="EMBL" id="NRT57734.1"/>
    </source>
</evidence>
<dbReference type="EMBL" id="JABSNM010000018">
    <property type="protein sequence ID" value="NRT57734.1"/>
    <property type="molecule type" value="Genomic_DNA"/>
</dbReference>
<evidence type="ECO:0000256" key="6">
    <source>
        <dbReference type="ARBA" id="ARBA00022840"/>
    </source>
</evidence>
<comment type="similarity">
    <text evidence="1 8">Belongs to the SELO family.</text>
</comment>
<protein>
    <recommendedName>
        <fullName evidence="8">Protein nucleotidyltransferase YdiU</fullName>
        <ecNumber evidence="8">2.7.7.-</ecNumber>
    </recommendedName>
    <alternativeName>
        <fullName evidence="8">Protein adenylyltransferase YdiU</fullName>
        <ecNumber evidence="8">2.7.7.108</ecNumber>
    </alternativeName>
    <alternativeName>
        <fullName evidence="8">Protein uridylyltransferase YdiU</fullName>
        <ecNumber evidence="8">2.7.7.-</ecNumber>
    </alternativeName>
</protein>
<evidence type="ECO:0000256" key="2">
    <source>
        <dbReference type="ARBA" id="ARBA00022679"/>
    </source>
</evidence>
<evidence type="ECO:0000256" key="9">
    <source>
        <dbReference type="SAM" id="MobiDB-lite"/>
    </source>
</evidence>
<gene>
    <name evidence="8" type="primary">ydiU</name>
    <name evidence="8" type="synonym">selO</name>
    <name evidence="10" type="ORF">HNQ01_003494</name>
</gene>
<organism evidence="10 11">
    <name type="scientific">Sphaerotilus uruguayifluvii</name>
    <dbReference type="NCBI Taxonomy" id="2735897"/>
    <lineage>
        <taxon>Bacteria</taxon>
        <taxon>Pseudomonadati</taxon>
        <taxon>Pseudomonadota</taxon>
        <taxon>Betaproteobacteria</taxon>
        <taxon>Burkholderiales</taxon>
        <taxon>Sphaerotilaceae</taxon>
        <taxon>Sphaerotilus</taxon>
    </lineage>
</organism>
<feature type="binding site" evidence="8">
    <location>
        <position position="90"/>
    </location>
    <ligand>
        <name>ATP</name>
        <dbReference type="ChEBI" id="CHEBI:30616"/>
    </ligand>
</feature>
<comment type="catalytic activity">
    <reaction evidence="8">
        <text>L-seryl-[protein] + ATP = 3-O-(5'-adenylyl)-L-seryl-[protein] + diphosphate</text>
        <dbReference type="Rhea" id="RHEA:58120"/>
        <dbReference type="Rhea" id="RHEA-COMP:9863"/>
        <dbReference type="Rhea" id="RHEA-COMP:15073"/>
        <dbReference type="ChEBI" id="CHEBI:29999"/>
        <dbReference type="ChEBI" id="CHEBI:30616"/>
        <dbReference type="ChEBI" id="CHEBI:33019"/>
        <dbReference type="ChEBI" id="CHEBI:142516"/>
        <dbReference type="EC" id="2.7.7.108"/>
    </reaction>
</comment>
<comment type="catalytic activity">
    <reaction evidence="8">
        <text>L-tyrosyl-[protein] + ATP = O-(5'-adenylyl)-L-tyrosyl-[protein] + diphosphate</text>
        <dbReference type="Rhea" id="RHEA:54288"/>
        <dbReference type="Rhea" id="RHEA-COMP:10136"/>
        <dbReference type="Rhea" id="RHEA-COMP:13846"/>
        <dbReference type="ChEBI" id="CHEBI:30616"/>
        <dbReference type="ChEBI" id="CHEBI:33019"/>
        <dbReference type="ChEBI" id="CHEBI:46858"/>
        <dbReference type="ChEBI" id="CHEBI:83624"/>
        <dbReference type="EC" id="2.7.7.108"/>
    </reaction>
</comment>